<dbReference type="GO" id="GO:0042773">
    <property type="term" value="P:ATP synthesis coupled electron transport"/>
    <property type="evidence" value="ECO:0007669"/>
    <property type="project" value="InterPro"/>
</dbReference>
<feature type="transmembrane region" description="Helical" evidence="17">
    <location>
        <begin position="270"/>
        <end position="289"/>
    </location>
</feature>
<comment type="function">
    <text evidence="17">Core subunit of the mitochondrial membrane respiratory chain NADH dehydrogenase (Complex I) which catalyzes electron transfer from NADH through the respiratory chain, using ubiquinone as an electron acceptor. Essential for the catalytic activity and assembly of complex I.</text>
</comment>
<dbReference type="PANTHER" id="PTHR43507">
    <property type="entry name" value="NADH-UBIQUINONE OXIDOREDUCTASE CHAIN 4"/>
    <property type="match status" value="1"/>
</dbReference>
<dbReference type="Pfam" id="PF01059">
    <property type="entry name" value="Oxidored_q5_N"/>
    <property type="match status" value="1"/>
</dbReference>
<feature type="transmembrane region" description="Helical" evidence="17">
    <location>
        <begin position="177"/>
        <end position="200"/>
    </location>
</feature>
<sequence length="442" mass="50413">MMLYAGVMMLASFFVSTMESVILLVCLIMLISINFMNFDGFMGVTSLFVFDEMSILLSILSVWISILMILAMAKTDAKNSTVFLFFTMMMMCMLLYCFSVYNLVGFYLFFEAVLIPIMMMIFMWGGQPERLQAGMYMLLYTLFGSLPLLLVLLMMGSDTSLSFMFLDYMNYDLTSNGFYSLMLLFAFLIKMPMYSVHLWLPKAHVEAPVAGSMMLAGVLLKLGGYGIYRVYTLILYSSLFSIDYIIMSVSLVGAVYVGFICLRQVDIKSLIAYSSVCHMSLVIGGLFSGTLWGSYGVMILMLGHGLCSSALFCAANMMYERFFTRSLMLMKGLMMFFPAMTFWWFIFSVINMGAPPSMNLLGEILLMGSILKWNFCSILLLGVLSFISACYSLYLFSYSQHGKSWFLYGSEMVSMREYMLMYAHFYPLLMYIVKIEMFSNWV</sequence>
<dbReference type="GO" id="GO:0015990">
    <property type="term" value="P:electron transport coupled proton transport"/>
    <property type="evidence" value="ECO:0007669"/>
    <property type="project" value="TreeGrafter"/>
</dbReference>
<evidence type="ECO:0000256" key="3">
    <source>
        <dbReference type="ARBA" id="ARBA00009025"/>
    </source>
</evidence>
<name>A0A6B9WHH2_9ACAR</name>
<keyword evidence="11 17" id="KW-1133">Transmembrane helix</keyword>
<feature type="transmembrane region" description="Helical" evidence="17">
    <location>
        <begin position="107"/>
        <end position="125"/>
    </location>
</feature>
<keyword evidence="6 17" id="KW-0813">Transport</keyword>
<evidence type="ECO:0000256" key="12">
    <source>
        <dbReference type="ARBA" id="ARBA00023027"/>
    </source>
</evidence>
<evidence type="ECO:0000256" key="10">
    <source>
        <dbReference type="ARBA" id="ARBA00022982"/>
    </source>
</evidence>
<evidence type="ECO:0000256" key="9">
    <source>
        <dbReference type="ARBA" id="ARBA00022967"/>
    </source>
</evidence>
<evidence type="ECO:0000256" key="6">
    <source>
        <dbReference type="ARBA" id="ARBA00022448"/>
    </source>
</evidence>
<feature type="transmembrane region" description="Helical" evidence="17">
    <location>
        <begin position="137"/>
        <end position="157"/>
    </location>
</feature>
<feature type="transmembrane region" description="Helical" evidence="17">
    <location>
        <begin position="82"/>
        <end position="101"/>
    </location>
</feature>
<dbReference type="PANTHER" id="PTHR43507:SF20">
    <property type="entry name" value="NADH-UBIQUINONE OXIDOREDUCTASE CHAIN 4"/>
    <property type="match status" value="1"/>
</dbReference>
<dbReference type="PRINTS" id="PR01437">
    <property type="entry name" value="NUOXDRDTASE4"/>
</dbReference>
<proteinExistence type="inferred from homology"/>
<evidence type="ECO:0000256" key="15">
    <source>
        <dbReference type="ARBA" id="ARBA00023136"/>
    </source>
</evidence>
<evidence type="ECO:0000256" key="14">
    <source>
        <dbReference type="ARBA" id="ARBA00023128"/>
    </source>
</evidence>
<keyword evidence="10 17" id="KW-0249">Electron transport</keyword>
<dbReference type="EC" id="7.1.1.2" evidence="4 17"/>
<evidence type="ECO:0000256" key="17">
    <source>
        <dbReference type="RuleBase" id="RU003297"/>
    </source>
</evidence>
<dbReference type="InterPro" id="IPR000260">
    <property type="entry name" value="NADH4_N"/>
</dbReference>
<dbReference type="GO" id="GO:0031966">
    <property type="term" value="C:mitochondrial membrane"/>
    <property type="evidence" value="ECO:0007669"/>
    <property type="project" value="UniProtKB-SubCell"/>
</dbReference>
<evidence type="ECO:0000256" key="16">
    <source>
        <dbReference type="ARBA" id="ARBA00049551"/>
    </source>
</evidence>
<gene>
    <name evidence="20" type="primary">nad4</name>
</gene>
<comment type="similarity">
    <text evidence="3 17">Belongs to the complex I subunit 4 family.</text>
</comment>
<comment type="catalytic activity">
    <reaction evidence="16 17">
        <text>a ubiquinone + NADH + 5 H(+)(in) = a ubiquinol + NAD(+) + 4 H(+)(out)</text>
        <dbReference type="Rhea" id="RHEA:29091"/>
        <dbReference type="Rhea" id="RHEA-COMP:9565"/>
        <dbReference type="Rhea" id="RHEA-COMP:9566"/>
        <dbReference type="ChEBI" id="CHEBI:15378"/>
        <dbReference type="ChEBI" id="CHEBI:16389"/>
        <dbReference type="ChEBI" id="CHEBI:17976"/>
        <dbReference type="ChEBI" id="CHEBI:57540"/>
        <dbReference type="ChEBI" id="CHEBI:57945"/>
        <dbReference type="EC" id="7.1.1.2"/>
    </reaction>
</comment>
<dbReference type="InterPro" id="IPR001750">
    <property type="entry name" value="ND/Mrp_TM"/>
</dbReference>
<feature type="transmembrane region" description="Helical" evidence="17">
    <location>
        <begin position="7"/>
        <end position="33"/>
    </location>
</feature>
<geneLocation type="mitochondrion" evidence="20"/>
<dbReference type="GO" id="GO:0008137">
    <property type="term" value="F:NADH dehydrogenase (ubiquinone) activity"/>
    <property type="evidence" value="ECO:0007669"/>
    <property type="project" value="UniProtKB-UniRule"/>
</dbReference>
<comment type="subcellular location">
    <subcellularLocation>
        <location evidence="2 17">Mitochondrion membrane</location>
        <topology evidence="2 17">Multi-pass membrane protein</topology>
    </subcellularLocation>
</comment>
<feature type="transmembrane region" description="Helical" evidence="17">
    <location>
        <begin position="370"/>
        <end position="396"/>
    </location>
</feature>
<keyword evidence="7 17" id="KW-0679">Respiratory chain</keyword>
<keyword evidence="15 17" id="KW-0472">Membrane</keyword>
<evidence type="ECO:0000313" key="20">
    <source>
        <dbReference type="EMBL" id="QHQ98555.1"/>
    </source>
</evidence>
<reference evidence="20" key="1">
    <citation type="journal article" date="2019" name="Zool. Scr.">
        <title>Mitochondrial genome reorganization characterizes various lineages of mesostigmatid mites (Acari: Parasitiformes).</title>
        <authorList>
            <person name="Li W.-N."/>
            <person name="Shao R."/>
            <person name="Zhang Q."/>
            <person name="Deng W."/>
            <person name="Xue X.-F."/>
        </authorList>
    </citation>
    <scope>NUCLEOTIDE SEQUENCE</scope>
</reference>
<dbReference type="GO" id="GO:0048039">
    <property type="term" value="F:ubiquinone binding"/>
    <property type="evidence" value="ECO:0007669"/>
    <property type="project" value="TreeGrafter"/>
</dbReference>
<feature type="domain" description="NADH:ubiquinone oxidoreductase chain 4 N-terminal" evidence="19">
    <location>
        <begin position="6"/>
        <end position="96"/>
    </location>
</feature>
<feature type="transmembrane region" description="Helical" evidence="17">
    <location>
        <begin position="295"/>
        <end position="315"/>
    </location>
</feature>
<comment type="function">
    <text evidence="1">Core subunit of the mitochondrial membrane respiratory chain NADH dehydrogenase (Complex I) that is believed to belong to the minimal assembly required for catalysis. Complex I functions in the transfer of electrons from NADH to the respiratory chain. The immediate electron acceptor for the enzyme is believed to be ubiquinone.</text>
</comment>
<evidence type="ECO:0000256" key="13">
    <source>
        <dbReference type="ARBA" id="ARBA00023075"/>
    </source>
</evidence>
<feature type="transmembrane region" description="Helical" evidence="17">
    <location>
        <begin position="234"/>
        <end position="258"/>
    </location>
</feature>
<feature type="transmembrane region" description="Helical" evidence="17">
    <location>
        <begin position="207"/>
        <end position="228"/>
    </location>
</feature>
<keyword evidence="13 17" id="KW-0830">Ubiquinone</keyword>
<protein>
    <recommendedName>
        <fullName evidence="5 17">NADH-ubiquinone oxidoreductase chain 4</fullName>
        <ecNumber evidence="4 17">7.1.1.2</ecNumber>
    </recommendedName>
</protein>
<dbReference type="GO" id="GO:0003954">
    <property type="term" value="F:NADH dehydrogenase activity"/>
    <property type="evidence" value="ECO:0007669"/>
    <property type="project" value="TreeGrafter"/>
</dbReference>
<dbReference type="InterPro" id="IPR003918">
    <property type="entry name" value="NADH_UbQ_OxRdtase"/>
</dbReference>
<dbReference type="AlphaFoldDB" id="A0A6B9WHH2"/>
<evidence type="ECO:0000259" key="18">
    <source>
        <dbReference type="Pfam" id="PF00361"/>
    </source>
</evidence>
<dbReference type="Pfam" id="PF00361">
    <property type="entry name" value="Proton_antipo_M"/>
    <property type="match status" value="1"/>
</dbReference>
<evidence type="ECO:0000259" key="19">
    <source>
        <dbReference type="Pfam" id="PF01059"/>
    </source>
</evidence>
<keyword evidence="9" id="KW-1278">Translocase</keyword>
<evidence type="ECO:0000256" key="2">
    <source>
        <dbReference type="ARBA" id="ARBA00004225"/>
    </source>
</evidence>
<evidence type="ECO:0000256" key="8">
    <source>
        <dbReference type="ARBA" id="ARBA00022692"/>
    </source>
</evidence>
<evidence type="ECO:0000256" key="1">
    <source>
        <dbReference type="ARBA" id="ARBA00003257"/>
    </source>
</evidence>
<keyword evidence="8 17" id="KW-0812">Transmembrane</keyword>
<feature type="domain" description="NADH:quinone oxidoreductase/Mrp antiporter transmembrane" evidence="18">
    <location>
        <begin position="101"/>
        <end position="387"/>
    </location>
</feature>
<keyword evidence="12 17" id="KW-0520">NAD</keyword>
<feature type="transmembrane region" description="Helical" evidence="17">
    <location>
        <begin position="327"/>
        <end position="350"/>
    </location>
</feature>
<keyword evidence="14 17" id="KW-0496">Mitochondrion</keyword>
<feature type="transmembrane region" description="Helical" evidence="17">
    <location>
        <begin position="53"/>
        <end position="70"/>
    </location>
</feature>
<feature type="transmembrane region" description="Helical" evidence="17">
    <location>
        <begin position="417"/>
        <end position="433"/>
    </location>
</feature>
<evidence type="ECO:0000256" key="11">
    <source>
        <dbReference type="ARBA" id="ARBA00022989"/>
    </source>
</evidence>
<evidence type="ECO:0000256" key="4">
    <source>
        <dbReference type="ARBA" id="ARBA00012944"/>
    </source>
</evidence>
<organism evidence="20">
    <name type="scientific">Parasitus wangdunqingi</name>
    <dbReference type="NCBI Taxonomy" id="2695866"/>
    <lineage>
        <taxon>Eukaryota</taxon>
        <taxon>Metazoa</taxon>
        <taxon>Ecdysozoa</taxon>
        <taxon>Arthropoda</taxon>
        <taxon>Chelicerata</taxon>
        <taxon>Arachnida</taxon>
        <taxon>Acari</taxon>
        <taxon>Parasitiformes</taxon>
        <taxon>Mesostigmata</taxon>
        <taxon>Gamasina</taxon>
        <taxon>Parasitoidea</taxon>
        <taxon>Parasitidae</taxon>
        <taxon>Parasitinae</taxon>
        <taxon>Parasitus</taxon>
    </lineage>
</organism>
<dbReference type="EMBL" id="MK270528">
    <property type="protein sequence ID" value="QHQ98555.1"/>
    <property type="molecule type" value="Genomic_DNA"/>
</dbReference>
<evidence type="ECO:0000256" key="7">
    <source>
        <dbReference type="ARBA" id="ARBA00022660"/>
    </source>
</evidence>
<accession>A0A6B9WHH2</accession>
<evidence type="ECO:0000256" key="5">
    <source>
        <dbReference type="ARBA" id="ARBA00021006"/>
    </source>
</evidence>